<feature type="region of interest" description="Disordered" evidence="1">
    <location>
        <begin position="160"/>
        <end position="192"/>
    </location>
</feature>
<feature type="compositionally biased region" description="Polar residues" evidence="1">
    <location>
        <begin position="160"/>
        <end position="170"/>
    </location>
</feature>
<evidence type="ECO:0000259" key="2">
    <source>
        <dbReference type="Pfam" id="PF04717"/>
    </source>
</evidence>
<name>A0ABN5HCJ2_9GAMM</name>
<proteinExistence type="predicted"/>
<protein>
    <submittedName>
        <fullName evidence="3">Phage baseplate assembly protein V</fullName>
    </submittedName>
</protein>
<dbReference type="InterPro" id="IPR013046">
    <property type="entry name" value="GpV/Gp45"/>
</dbReference>
<dbReference type="Proteomes" id="UP000237673">
    <property type="component" value="Chromosome"/>
</dbReference>
<dbReference type="NCBIfam" id="TIGR01644">
    <property type="entry name" value="phage_P2_V"/>
    <property type="match status" value="1"/>
</dbReference>
<dbReference type="Pfam" id="PF18946">
    <property type="entry name" value="Apex"/>
    <property type="match status" value="1"/>
</dbReference>
<accession>A0ABN5HCJ2</accession>
<organism evidence="3 4">
    <name type="scientific">Mixta calida</name>
    <dbReference type="NCBI Taxonomy" id="665913"/>
    <lineage>
        <taxon>Bacteria</taxon>
        <taxon>Pseudomonadati</taxon>
        <taxon>Pseudomonadota</taxon>
        <taxon>Gammaproteobacteria</taxon>
        <taxon>Enterobacterales</taxon>
        <taxon>Erwiniaceae</taxon>
        <taxon>Mixta</taxon>
    </lineage>
</organism>
<sequence>MNAQLTELMRLITNLIRTGIVSDVDRDKWLCRVKTGDLETNWISWLTLRAGNTRTWWAPTVGEQVVLLSLGGHLETAFALPAIYSDTFPPPSDSEAGSVTEYPDGGWFEYDPARHRWLIKGVQNVVIEGAENMELNTKRFALNADQAEINAEMTINGGVTQSGGAMSSNGVIVDDHDHGGVERGSSRTDGPK</sequence>
<evidence type="ECO:0000313" key="3">
    <source>
        <dbReference type="EMBL" id="AUY26261.1"/>
    </source>
</evidence>
<gene>
    <name evidence="3" type="ORF">C2E16_16010</name>
</gene>
<feature type="domain" description="Gp5/Type VI secretion system Vgr protein OB-fold" evidence="2">
    <location>
        <begin position="17"/>
        <end position="84"/>
    </location>
</feature>
<dbReference type="InterPro" id="IPR044033">
    <property type="entry name" value="GpV-like_apex"/>
</dbReference>
<dbReference type="Gene3D" id="6.20.150.10">
    <property type="match status" value="1"/>
</dbReference>
<dbReference type="Pfam" id="PF04717">
    <property type="entry name" value="Phage_base_V"/>
    <property type="match status" value="1"/>
</dbReference>
<reference evidence="3 4" key="1">
    <citation type="submission" date="2018-01" db="EMBL/GenBank/DDBJ databases">
        <title>Complete and assembled Genome of Pantoea calida DSM22759T.</title>
        <authorList>
            <person name="Stevens M.J.A."/>
            <person name="Zurfluh K."/>
            <person name="Stephan R."/>
        </authorList>
    </citation>
    <scope>NUCLEOTIDE SEQUENCE [LARGE SCALE GENOMIC DNA]</scope>
    <source>
        <strain evidence="3 4">DSM 22759</strain>
    </source>
</reference>
<dbReference type="EMBL" id="CP026378">
    <property type="protein sequence ID" value="AUY26261.1"/>
    <property type="molecule type" value="Genomic_DNA"/>
</dbReference>
<keyword evidence="4" id="KW-1185">Reference proteome</keyword>
<evidence type="ECO:0000313" key="4">
    <source>
        <dbReference type="Proteomes" id="UP000237673"/>
    </source>
</evidence>
<dbReference type="RefSeq" id="WP_084971060.1">
    <property type="nucleotide sequence ID" value="NZ_CP026378.1"/>
</dbReference>
<evidence type="ECO:0000256" key="1">
    <source>
        <dbReference type="SAM" id="MobiDB-lite"/>
    </source>
</evidence>
<dbReference type="Gene3D" id="2.40.50.230">
    <property type="entry name" value="Gp5 N-terminal domain"/>
    <property type="match status" value="1"/>
</dbReference>
<feature type="compositionally biased region" description="Basic and acidic residues" evidence="1">
    <location>
        <begin position="173"/>
        <end position="192"/>
    </location>
</feature>
<dbReference type="InterPro" id="IPR037026">
    <property type="entry name" value="Vgr_OB-fold_dom_sf"/>
</dbReference>
<dbReference type="InterPro" id="IPR006531">
    <property type="entry name" value="Gp5/Vgr_OB"/>
</dbReference>